<feature type="chain" id="PRO_5002566352" evidence="1">
    <location>
        <begin position="23"/>
        <end position="144"/>
    </location>
</feature>
<dbReference type="STRING" id="100787.A0A0G4LMA5"/>
<organism evidence="2 3">
    <name type="scientific">Verticillium longisporum</name>
    <name type="common">Verticillium dahliae var. longisporum</name>
    <dbReference type="NCBI Taxonomy" id="100787"/>
    <lineage>
        <taxon>Eukaryota</taxon>
        <taxon>Fungi</taxon>
        <taxon>Dikarya</taxon>
        <taxon>Ascomycota</taxon>
        <taxon>Pezizomycotina</taxon>
        <taxon>Sordariomycetes</taxon>
        <taxon>Hypocreomycetidae</taxon>
        <taxon>Glomerellales</taxon>
        <taxon>Plectosphaerellaceae</taxon>
        <taxon>Verticillium</taxon>
    </lineage>
</organism>
<accession>A0A0G4LMA5</accession>
<evidence type="ECO:0000313" key="3">
    <source>
        <dbReference type="Proteomes" id="UP000044602"/>
    </source>
</evidence>
<dbReference type="AlphaFoldDB" id="A0A0G4LMA5"/>
<proteinExistence type="predicted"/>
<sequence>MKTSAILTPLALVAVGLQPVSADIGRGAGLVIDLFGQGISELFVEIFSKRDAANVIVRRQVPGVPEFEYQRCREDIAGLTITATSPAPNSVQFTGVPPTCMNLAGVLVGDEPGPYALPCGSDCLIYEGLTPEQFDELVSVLQSV</sequence>
<keyword evidence="3" id="KW-1185">Reference proteome</keyword>
<dbReference type="EMBL" id="CVQH01014558">
    <property type="protein sequence ID" value="CRK22780.1"/>
    <property type="molecule type" value="Genomic_DNA"/>
</dbReference>
<evidence type="ECO:0000313" key="2">
    <source>
        <dbReference type="EMBL" id="CRK22780.1"/>
    </source>
</evidence>
<name>A0A0G4LMA5_VERLO</name>
<keyword evidence="1" id="KW-0732">Signal</keyword>
<dbReference type="Proteomes" id="UP000044602">
    <property type="component" value="Unassembled WGS sequence"/>
</dbReference>
<feature type="signal peptide" evidence="1">
    <location>
        <begin position="1"/>
        <end position="22"/>
    </location>
</feature>
<protein>
    <submittedName>
        <fullName evidence="2">Uncharacterized protein</fullName>
    </submittedName>
</protein>
<evidence type="ECO:0000256" key="1">
    <source>
        <dbReference type="SAM" id="SignalP"/>
    </source>
</evidence>
<gene>
    <name evidence="2" type="ORF">BN1708_013488</name>
</gene>
<reference evidence="2 3" key="1">
    <citation type="submission" date="2015-05" db="EMBL/GenBank/DDBJ databases">
        <authorList>
            <person name="Wang D.B."/>
            <person name="Wang M."/>
        </authorList>
    </citation>
    <scope>NUCLEOTIDE SEQUENCE [LARGE SCALE GENOMIC DNA]</scope>
    <source>
        <strain evidence="2">VL1</strain>
    </source>
</reference>